<comment type="caution">
    <text evidence="8">The sequence shown here is derived from an EMBL/GenBank/DDBJ whole genome shotgun (WGS) entry which is preliminary data.</text>
</comment>
<evidence type="ECO:0000256" key="6">
    <source>
        <dbReference type="ARBA" id="ARBA00023136"/>
    </source>
</evidence>
<dbReference type="EMBL" id="BART01030424">
    <property type="protein sequence ID" value="GAH17091.1"/>
    <property type="molecule type" value="Genomic_DNA"/>
</dbReference>
<gene>
    <name evidence="8" type="ORF">S01H4_53132</name>
</gene>
<protein>
    <recommendedName>
        <fullName evidence="9">ABC transmembrane type-1 domain-containing protein</fullName>
    </recommendedName>
</protein>
<proteinExistence type="predicted"/>
<comment type="subcellular location">
    <subcellularLocation>
        <location evidence="1">Cell membrane</location>
        <topology evidence="1">Multi-pass membrane protein</topology>
    </subcellularLocation>
</comment>
<evidence type="ECO:0000256" key="5">
    <source>
        <dbReference type="ARBA" id="ARBA00022989"/>
    </source>
</evidence>
<keyword evidence="2" id="KW-0813">Transport</keyword>
<dbReference type="PANTHER" id="PTHR43163:SF6">
    <property type="entry name" value="DIPEPTIDE TRANSPORT SYSTEM PERMEASE PROTEIN DPPB-RELATED"/>
    <property type="match status" value="1"/>
</dbReference>
<keyword evidence="6 7" id="KW-0472">Membrane</keyword>
<keyword evidence="5 7" id="KW-1133">Transmembrane helix</keyword>
<evidence type="ECO:0000256" key="3">
    <source>
        <dbReference type="ARBA" id="ARBA00022475"/>
    </source>
</evidence>
<feature type="non-terminal residue" evidence="8">
    <location>
        <position position="176"/>
    </location>
</feature>
<keyword evidence="4 7" id="KW-0812">Transmembrane</keyword>
<dbReference type="GO" id="GO:0071916">
    <property type="term" value="F:dipeptide transmembrane transporter activity"/>
    <property type="evidence" value="ECO:0007669"/>
    <property type="project" value="TreeGrafter"/>
</dbReference>
<organism evidence="8">
    <name type="scientific">marine sediment metagenome</name>
    <dbReference type="NCBI Taxonomy" id="412755"/>
    <lineage>
        <taxon>unclassified sequences</taxon>
        <taxon>metagenomes</taxon>
        <taxon>ecological metagenomes</taxon>
    </lineage>
</organism>
<dbReference type="AlphaFoldDB" id="X1D8K7"/>
<feature type="transmembrane region" description="Helical" evidence="7">
    <location>
        <begin position="156"/>
        <end position="174"/>
    </location>
</feature>
<evidence type="ECO:0000256" key="7">
    <source>
        <dbReference type="SAM" id="Phobius"/>
    </source>
</evidence>
<evidence type="ECO:0000256" key="2">
    <source>
        <dbReference type="ARBA" id="ARBA00022448"/>
    </source>
</evidence>
<keyword evidence="3" id="KW-1003">Cell membrane</keyword>
<dbReference type="GO" id="GO:0005886">
    <property type="term" value="C:plasma membrane"/>
    <property type="evidence" value="ECO:0007669"/>
    <property type="project" value="UniProtKB-SubCell"/>
</dbReference>
<evidence type="ECO:0000313" key="8">
    <source>
        <dbReference type="EMBL" id="GAH17091.1"/>
    </source>
</evidence>
<dbReference type="PANTHER" id="PTHR43163">
    <property type="entry name" value="DIPEPTIDE TRANSPORT SYSTEM PERMEASE PROTEIN DPPB-RELATED"/>
    <property type="match status" value="1"/>
</dbReference>
<evidence type="ECO:0000256" key="1">
    <source>
        <dbReference type="ARBA" id="ARBA00004651"/>
    </source>
</evidence>
<accession>X1D8K7</accession>
<evidence type="ECO:0000256" key="4">
    <source>
        <dbReference type="ARBA" id="ARBA00022692"/>
    </source>
</evidence>
<reference evidence="8" key="1">
    <citation type="journal article" date="2014" name="Front. Microbiol.">
        <title>High frequency of phylogenetically diverse reductive dehalogenase-homologous genes in deep subseafloor sedimentary metagenomes.</title>
        <authorList>
            <person name="Kawai M."/>
            <person name="Futagami T."/>
            <person name="Toyoda A."/>
            <person name="Takaki Y."/>
            <person name="Nishi S."/>
            <person name="Hori S."/>
            <person name="Arai W."/>
            <person name="Tsubouchi T."/>
            <person name="Morono Y."/>
            <person name="Uchiyama I."/>
            <person name="Ito T."/>
            <person name="Fujiyama A."/>
            <person name="Inagaki F."/>
            <person name="Takami H."/>
        </authorList>
    </citation>
    <scope>NUCLEOTIDE SEQUENCE</scope>
    <source>
        <strain evidence="8">Expedition CK06-06</strain>
    </source>
</reference>
<evidence type="ECO:0008006" key="9">
    <source>
        <dbReference type="Google" id="ProtNLM"/>
    </source>
</evidence>
<name>X1D8K7_9ZZZZ</name>
<sequence length="176" mass="19241">MPGDIVDAMIAESGGEEVDRAMVEHLLGLDAPFLVQYGRWMGFIRNIDGNFSGVIQGDLGISWRGNMSVTKEISMAWPVTLELGLLGLIISQLIALPIGIYSALRQDRWGDYLGRIFAIGCISIPGFWIATLVIVLPAFWWGHMASIMLIRFTEDPIGNLGMFILPAIVLGMAMSG</sequence>
<feature type="transmembrane region" description="Helical" evidence="7">
    <location>
        <begin position="83"/>
        <end position="104"/>
    </location>
</feature>
<dbReference type="SUPFAM" id="SSF161098">
    <property type="entry name" value="MetI-like"/>
    <property type="match status" value="1"/>
</dbReference>
<dbReference type="InterPro" id="IPR035906">
    <property type="entry name" value="MetI-like_sf"/>
</dbReference>
<feature type="transmembrane region" description="Helical" evidence="7">
    <location>
        <begin position="116"/>
        <end position="141"/>
    </location>
</feature>